<evidence type="ECO:0000313" key="2">
    <source>
        <dbReference type="EnsemblMetazoa" id="BGLB031294-PB"/>
    </source>
</evidence>
<protein>
    <submittedName>
        <fullName evidence="2">Uncharacterized protein</fullName>
    </submittedName>
</protein>
<evidence type="ECO:0000313" key="3">
    <source>
        <dbReference type="Proteomes" id="UP000076420"/>
    </source>
</evidence>
<dbReference type="EnsemblMetazoa" id="BGLB031294-RA">
    <property type="protein sequence ID" value="BGLB031294-PA"/>
    <property type="gene ID" value="BGLB031294"/>
</dbReference>
<organism evidence="2 3">
    <name type="scientific">Biomphalaria glabrata</name>
    <name type="common">Bloodfluke planorb</name>
    <name type="synonym">Freshwater snail</name>
    <dbReference type="NCBI Taxonomy" id="6526"/>
    <lineage>
        <taxon>Eukaryota</taxon>
        <taxon>Metazoa</taxon>
        <taxon>Spiralia</taxon>
        <taxon>Lophotrochozoa</taxon>
        <taxon>Mollusca</taxon>
        <taxon>Gastropoda</taxon>
        <taxon>Heterobranchia</taxon>
        <taxon>Euthyneura</taxon>
        <taxon>Panpulmonata</taxon>
        <taxon>Hygrophila</taxon>
        <taxon>Lymnaeoidea</taxon>
        <taxon>Planorbidae</taxon>
        <taxon>Biomphalaria</taxon>
    </lineage>
</organism>
<name>A0A2C9LHN6_BIOGL</name>
<feature type="compositionally biased region" description="Polar residues" evidence="1">
    <location>
        <begin position="210"/>
        <end position="220"/>
    </location>
</feature>
<sequence length="383" mass="43623">MGDKETGKGRLPSKFFKKKNSAMKEIQAWVNSNCEYAQIPEVTRNCGQLADNVTEERMLKAKLMELSKERYKFLVQKAYEKKLFSDRQMKKPELRHIILQAETVSRSRALTSIRSKSQYTMSTIKSSQLPRSYTSVSWYKASENVDAPTLDVAHSNTPLPNSDQKTTVNNTSNREKENSKLTSDRDSVWVTPMILQPVFATKKLIIGQSKKTVSTDQDASLQKRPDRATSGLTSSSIENAEWHKDLLMGNNFRRTTGHSTFINGHSAWNNDQSKWTNGQSTWTNGQSSGISRNVKPSWYRQVQEKSKYGERVSSVTCDPRYASLEQVLSPVVNKENLQLNEIVAQIESLHVRPKKKVSDSKKTKIEIKALEYMRSKGYVCSNY</sequence>
<proteinExistence type="predicted"/>
<dbReference type="RefSeq" id="XP_013067703.2">
    <property type="nucleotide sequence ID" value="XM_013212249.2"/>
</dbReference>
<feature type="region of interest" description="Disordered" evidence="1">
    <location>
        <begin position="210"/>
        <end position="235"/>
    </location>
</feature>
<dbReference type="EnsemblMetazoa" id="BGLB031294-RC">
    <property type="protein sequence ID" value="BGLB031294-PC"/>
    <property type="gene ID" value="BGLB031294"/>
</dbReference>
<dbReference type="Proteomes" id="UP000076420">
    <property type="component" value="Unassembled WGS sequence"/>
</dbReference>
<dbReference type="EnsemblMetazoa" id="BGLB031294-RB">
    <property type="protein sequence ID" value="BGLB031294-PB"/>
    <property type="gene ID" value="BGLB031294"/>
</dbReference>
<feature type="compositionally biased region" description="Basic and acidic residues" evidence="1">
    <location>
        <begin position="173"/>
        <end position="184"/>
    </location>
</feature>
<feature type="region of interest" description="Disordered" evidence="1">
    <location>
        <begin position="150"/>
        <end position="184"/>
    </location>
</feature>
<dbReference type="RefSeq" id="XP_013067696.2">
    <property type="nucleotide sequence ID" value="XM_013212242.2"/>
</dbReference>
<dbReference type="VEuPathDB" id="VectorBase:BGLAX_043227"/>
<reference evidence="2" key="1">
    <citation type="submission" date="2020-05" db="UniProtKB">
        <authorList>
            <consortium name="EnsemblMetazoa"/>
        </authorList>
    </citation>
    <scope>IDENTIFICATION</scope>
    <source>
        <strain evidence="2">BB02</strain>
    </source>
</reference>
<dbReference type="AlphaFoldDB" id="A0A2C9LHN6"/>
<dbReference type="OrthoDB" id="10069634at2759"/>
<dbReference type="EnsemblMetazoa" id="BGLB031294-RD">
    <property type="protein sequence ID" value="BGLB031294-PD"/>
    <property type="gene ID" value="BGLB031294"/>
</dbReference>
<feature type="compositionally biased region" description="Polar residues" evidence="1">
    <location>
        <begin position="154"/>
        <end position="172"/>
    </location>
</feature>
<dbReference type="KEGG" id="bgt:106055788"/>
<dbReference type="RefSeq" id="XP_013067718.2">
    <property type="nucleotide sequence ID" value="XM_013212264.2"/>
</dbReference>
<accession>A0A2C9LHN6</accession>
<gene>
    <name evidence="2" type="primary">106055788</name>
</gene>
<dbReference type="VEuPathDB" id="VectorBase:BGLB031294"/>
<evidence type="ECO:0000256" key="1">
    <source>
        <dbReference type="SAM" id="MobiDB-lite"/>
    </source>
</evidence>